<keyword evidence="2" id="KW-0812">Transmembrane</keyword>
<feature type="transmembrane region" description="Helical" evidence="2">
    <location>
        <begin position="73"/>
        <end position="97"/>
    </location>
</feature>
<reference evidence="3 4" key="1">
    <citation type="journal article" date="2020" name="Antonie Van Leeuwenhoek">
        <title>Rhodopirellula heiligendammensis sp. nov., Rhodopirellula pilleata sp. nov., and Rhodopirellula solitaria sp. nov. isolated from natural or artificial marine surfaces in Northern Germany and California, USA, and emended description of the genus Rhodopirellula.</title>
        <authorList>
            <person name="Kallscheuer N."/>
            <person name="Wiegand S."/>
            <person name="Jogler M."/>
            <person name="Boedeker C."/>
            <person name="Peeters S.H."/>
            <person name="Rast P."/>
            <person name="Heuer A."/>
            <person name="Jetten M.S.M."/>
            <person name="Rohde M."/>
            <person name="Jogler C."/>
        </authorList>
    </citation>
    <scope>NUCLEOTIDE SEQUENCE [LARGE SCALE GENOMIC DNA]</scope>
    <source>
        <strain evidence="3 4">Poly21</strain>
    </source>
</reference>
<dbReference type="AlphaFoldDB" id="A0A5C6C3F2"/>
<dbReference type="EMBL" id="SJPU01000001">
    <property type="protein sequence ID" value="TWU18547.1"/>
    <property type="molecule type" value="Genomic_DNA"/>
</dbReference>
<keyword evidence="4" id="KW-1185">Reference proteome</keyword>
<dbReference type="Proteomes" id="UP000319908">
    <property type="component" value="Unassembled WGS sequence"/>
</dbReference>
<feature type="region of interest" description="Disordered" evidence="1">
    <location>
        <begin position="1"/>
        <end position="23"/>
    </location>
</feature>
<evidence type="ECO:0000313" key="4">
    <source>
        <dbReference type="Proteomes" id="UP000319908"/>
    </source>
</evidence>
<name>A0A5C6C3F2_9BACT</name>
<evidence type="ECO:0000313" key="3">
    <source>
        <dbReference type="EMBL" id="TWU18547.1"/>
    </source>
</evidence>
<gene>
    <name evidence="3" type="ORF">Poly21_07110</name>
</gene>
<feature type="transmembrane region" description="Helical" evidence="2">
    <location>
        <begin position="29"/>
        <end position="47"/>
    </location>
</feature>
<organism evidence="3 4">
    <name type="scientific">Allorhodopirellula heiligendammensis</name>
    <dbReference type="NCBI Taxonomy" id="2714739"/>
    <lineage>
        <taxon>Bacteria</taxon>
        <taxon>Pseudomonadati</taxon>
        <taxon>Planctomycetota</taxon>
        <taxon>Planctomycetia</taxon>
        <taxon>Pirellulales</taxon>
        <taxon>Pirellulaceae</taxon>
        <taxon>Allorhodopirellula</taxon>
    </lineage>
</organism>
<evidence type="ECO:0000256" key="2">
    <source>
        <dbReference type="SAM" id="Phobius"/>
    </source>
</evidence>
<keyword evidence="2" id="KW-0472">Membrane</keyword>
<proteinExistence type="predicted"/>
<sequence>MKNVDREIVSPYHPPPSDSSSEAPRSPGFGLYVVLVAALGAVISLTLPEAANHDNIFGPGTRYWIAVINNHRWFTPTVILGPPVLLVVLFALTKWFLPDHWSRRFHWWTEPIEVIAARHRVSPNVADDDNDKRPQF</sequence>
<dbReference type="RefSeq" id="WP_146405575.1">
    <property type="nucleotide sequence ID" value="NZ_SJPU01000001.1"/>
</dbReference>
<evidence type="ECO:0000256" key="1">
    <source>
        <dbReference type="SAM" id="MobiDB-lite"/>
    </source>
</evidence>
<keyword evidence="2" id="KW-1133">Transmembrane helix</keyword>
<protein>
    <submittedName>
        <fullName evidence="3">Uncharacterized protein</fullName>
    </submittedName>
</protein>
<accession>A0A5C6C3F2</accession>
<comment type="caution">
    <text evidence="3">The sequence shown here is derived from an EMBL/GenBank/DDBJ whole genome shotgun (WGS) entry which is preliminary data.</text>
</comment>